<gene>
    <name evidence="2" type="ORF">ACFPZN_22030</name>
</gene>
<protein>
    <submittedName>
        <fullName evidence="2">SDR family NAD(P)-dependent oxidoreductase</fullName>
        <ecNumber evidence="2">1.1.1.-</ecNumber>
    </submittedName>
</protein>
<dbReference type="InterPro" id="IPR002347">
    <property type="entry name" value="SDR_fam"/>
</dbReference>
<dbReference type="Pfam" id="PF13561">
    <property type="entry name" value="adh_short_C2"/>
    <property type="match status" value="1"/>
</dbReference>
<reference evidence="3" key="1">
    <citation type="journal article" date="2019" name="Int. J. Syst. Evol. Microbiol.">
        <title>The Global Catalogue of Microorganisms (GCM) 10K type strain sequencing project: providing services to taxonomists for standard genome sequencing and annotation.</title>
        <authorList>
            <consortium name="The Broad Institute Genomics Platform"/>
            <consortium name="The Broad Institute Genome Sequencing Center for Infectious Disease"/>
            <person name="Wu L."/>
            <person name="Ma J."/>
        </authorList>
    </citation>
    <scope>NUCLEOTIDE SEQUENCE [LARGE SCALE GENOMIC DNA]</scope>
    <source>
        <strain evidence="3">KCTC 42087</strain>
    </source>
</reference>
<keyword evidence="3" id="KW-1185">Reference proteome</keyword>
<comment type="caution">
    <text evidence="2">The sequence shown here is derived from an EMBL/GenBank/DDBJ whole genome shotgun (WGS) entry which is preliminary data.</text>
</comment>
<dbReference type="PANTHER" id="PTHR42879">
    <property type="entry name" value="3-OXOACYL-(ACYL-CARRIER-PROTEIN) REDUCTASE"/>
    <property type="match status" value="1"/>
</dbReference>
<evidence type="ECO:0000313" key="2">
    <source>
        <dbReference type="EMBL" id="MFC5748314.1"/>
    </source>
</evidence>
<dbReference type="InterPro" id="IPR036291">
    <property type="entry name" value="NAD(P)-bd_dom_sf"/>
</dbReference>
<sequence length="254" mass="26970">MELGLTDKTVLVTDAGSGIGRATALAFVEEKACVAVGYHTDREAAEETAALAVKRGGHAISFRLDPARPEELEAAVEDARWELGPISVLVNNAVRRPGRAIPGELFETAPAERFTASVNANLIGPYLLARAVVADMREERWGRIVNVSTGPVEDGFSDSTPYIAAESGLHGLTRAMSRELACAGILSNLVMPGFTPGDEHVPPELIEKPGRAAATRAINRSDDVARLIVFLCSAANTNTTGEVIRTDGHFLSPT</sequence>
<dbReference type="CDD" id="cd05233">
    <property type="entry name" value="SDR_c"/>
    <property type="match status" value="1"/>
</dbReference>
<dbReference type="Gene3D" id="3.40.50.720">
    <property type="entry name" value="NAD(P)-binding Rossmann-like Domain"/>
    <property type="match status" value="1"/>
</dbReference>
<dbReference type="RefSeq" id="WP_378283968.1">
    <property type="nucleotide sequence ID" value="NZ_JBHSON010000030.1"/>
</dbReference>
<dbReference type="EC" id="1.1.1.-" evidence="2"/>
<accession>A0ABW1A2A2</accession>
<comment type="similarity">
    <text evidence="1">Belongs to the short-chain dehydrogenases/reductases (SDR) family.</text>
</comment>
<organism evidence="2 3">
    <name type="scientific">Actinomadura rugatobispora</name>
    <dbReference type="NCBI Taxonomy" id="1994"/>
    <lineage>
        <taxon>Bacteria</taxon>
        <taxon>Bacillati</taxon>
        <taxon>Actinomycetota</taxon>
        <taxon>Actinomycetes</taxon>
        <taxon>Streptosporangiales</taxon>
        <taxon>Thermomonosporaceae</taxon>
        <taxon>Actinomadura</taxon>
    </lineage>
</organism>
<keyword evidence="2" id="KW-0560">Oxidoreductase</keyword>
<evidence type="ECO:0000313" key="3">
    <source>
        <dbReference type="Proteomes" id="UP001596074"/>
    </source>
</evidence>
<evidence type="ECO:0000256" key="1">
    <source>
        <dbReference type="ARBA" id="ARBA00006484"/>
    </source>
</evidence>
<proteinExistence type="inferred from homology"/>
<dbReference type="Proteomes" id="UP001596074">
    <property type="component" value="Unassembled WGS sequence"/>
</dbReference>
<dbReference type="EMBL" id="JBHSON010000030">
    <property type="protein sequence ID" value="MFC5748314.1"/>
    <property type="molecule type" value="Genomic_DNA"/>
</dbReference>
<dbReference type="SUPFAM" id="SSF51735">
    <property type="entry name" value="NAD(P)-binding Rossmann-fold domains"/>
    <property type="match status" value="1"/>
</dbReference>
<name>A0ABW1A2A2_9ACTN</name>
<dbReference type="PRINTS" id="PR00080">
    <property type="entry name" value="SDRFAMILY"/>
</dbReference>
<dbReference type="GO" id="GO:0016491">
    <property type="term" value="F:oxidoreductase activity"/>
    <property type="evidence" value="ECO:0007669"/>
    <property type="project" value="UniProtKB-KW"/>
</dbReference>
<dbReference type="PRINTS" id="PR00081">
    <property type="entry name" value="GDHRDH"/>
</dbReference>
<dbReference type="InterPro" id="IPR050259">
    <property type="entry name" value="SDR"/>
</dbReference>